<evidence type="ECO:0000256" key="9">
    <source>
        <dbReference type="ARBA" id="ARBA00023128"/>
    </source>
</evidence>
<evidence type="ECO:0000256" key="5">
    <source>
        <dbReference type="ARBA" id="ARBA00022660"/>
    </source>
</evidence>
<dbReference type="InParanoid" id="A0A1W4X4G0"/>
<dbReference type="PANTHER" id="PTHR12868:SF0">
    <property type="entry name" value="NADH DEHYDROGENASE [UBIQUINONE] 1 BETA SUBCOMPLEX SUBUNIT 9"/>
    <property type="match status" value="1"/>
</dbReference>
<evidence type="ECO:0000256" key="7">
    <source>
        <dbReference type="ARBA" id="ARBA00022982"/>
    </source>
</evidence>
<evidence type="ECO:0000256" key="3">
    <source>
        <dbReference type="ARBA" id="ARBA00018684"/>
    </source>
</evidence>
<proteinExistence type="inferred from homology"/>
<dbReference type="InterPro" id="IPR045292">
    <property type="entry name" value="Complex1_LYR_NDUFB9_LYRM3"/>
</dbReference>
<evidence type="ECO:0000256" key="4">
    <source>
        <dbReference type="ARBA" id="ARBA00022448"/>
    </source>
</evidence>
<dbReference type="GO" id="GO:0006120">
    <property type="term" value="P:mitochondrial electron transport, NADH to ubiquinone"/>
    <property type="evidence" value="ECO:0007669"/>
    <property type="project" value="InterPro"/>
</dbReference>
<evidence type="ECO:0000256" key="8">
    <source>
        <dbReference type="ARBA" id="ARBA00022990"/>
    </source>
</evidence>
<name>A0A1W4X4G0_AGRPL</name>
<keyword evidence="5" id="KW-0679">Respiratory chain</keyword>
<dbReference type="PANTHER" id="PTHR12868">
    <property type="entry name" value="NADH-UBIQUINONE OXIDOREDUCTASE B22 SUBUNIT"/>
    <property type="match status" value="1"/>
</dbReference>
<comment type="subcellular location">
    <subcellularLocation>
        <location evidence="1">Mitochondrion inner membrane</location>
        <topology evidence="1">Peripheral membrane protein</topology>
        <orientation evidence="1">Matrix side</orientation>
    </subcellularLocation>
</comment>
<dbReference type="InterPro" id="IPR033034">
    <property type="entry name" value="NDUFB9"/>
</dbReference>
<keyword evidence="7" id="KW-0249">Electron transport</keyword>
<evidence type="ECO:0000313" key="13">
    <source>
        <dbReference type="Proteomes" id="UP000192223"/>
    </source>
</evidence>
<dbReference type="GeneID" id="108738671"/>
<dbReference type="RefSeq" id="XP_018327697.1">
    <property type="nucleotide sequence ID" value="XM_018472195.1"/>
</dbReference>
<dbReference type="STRING" id="224129.A0A1W4X4G0"/>
<dbReference type="CDD" id="cd20263">
    <property type="entry name" value="Complex1_LYR_NDUFB9_LYRM3"/>
    <property type="match status" value="1"/>
</dbReference>
<dbReference type="GO" id="GO:0005743">
    <property type="term" value="C:mitochondrial inner membrane"/>
    <property type="evidence" value="ECO:0007669"/>
    <property type="project" value="UniProtKB-SubCell"/>
</dbReference>
<dbReference type="OrthoDB" id="13598at2759"/>
<keyword evidence="4" id="KW-0813">Transport</keyword>
<reference evidence="14" key="1">
    <citation type="submission" date="2025-08" db="UniProtKB">
        <authorList>
            <consortium name="RefSeq"/>
        </authorList>
    </citation>
    <scope>IDENTIFICATION</scope>
    <source>
        <tissue evidence="14">Entire body</tissue>
    </source>
</reference>
<dbReference type="Proteomes" id="UP000192223">
    <property type="component" value="Unplaced"/>
</dbReference>
<evidence type="ECO:0000256" key="2">
    <source>
        <dbReference type="ARBA" id="ARBA00009508"/>
    </source>
</evidence>
<sequence length="156" mass="18827">MQKALTPELQCIAKSLYEFVKYPTHAKKVCSLYKRVLRDLECSVSERAAFCYRMSQIRQCFEKNRDVDITEGADLLHKGEEELFYNSHPIPRYFQFSPGGVAYEREVQPPDWVLDYWHPIEKEQYPVYFARREVRKKEFIDRWLKKYSTNKNELEK</sequence>
<keyword evidence="10" id="KW-0472">Membrane</keyword>
<keyword evidence="8" id="KW-0007">Acetylation</keyword>
<gene>
    <name evidence="14" type="primary">LOC108738671</name>
</gene>
<keyword evidence="13" id="KW-1185">Reference proteome</keyword>
<evidence type="ECO:0000256" key="12">
    <source>
        <dbReference type="ARBA" id="ARBA00032528"/>
    </source>
</evidence>
<accession>A0A1W4X4G0</accession>
<evidence type="ECO:0000256" key="10">
    <source>
        <dbReference type="ARBA" id="ARBA00023136"/>
    </source>
</evidence>
<evidence type="ECO:0000313" key="14">
    <source>
        <dbReference type="RefSeq" id="XP_018327697.1"/>
    </source>
</evidence>
<keyword evidence="9" id="KW-0496">Mitochondrion</keyword>
<dbReference type="KEGG" id="apln:108738671"/>
<evidence type="ECO:0000256" key="11">
    <source>
        <dbReference type="ARBA" id="ARBA00030192"/>
    </source>
</evidence>
<organism evidence="13 14">
    <name type="scientific">Agrilus planipennis</name>
    <name type="common">Emerald ash borer</name>
    <name type="synonym">Agrilus marcopoli</name>
    <dbReference type="NCBI Taxonomy" id="224129"/>
    <lineage>
        <taxon>Eukaryota</taxon>
        <taxon>Metazoa</taxon>
        <taxon>Ecdysozoa</taxon>
        <taxon>Arthropoda</taxon>
        <taxon>Hexapoda</taxon>
        <taxon>Insecta</taxon>
        <taxon>Pterygota</taxon>
        <taxon>Neoptera</taxon>
        <taxon>Endopterygota</taxon>
        <taxon>Coleoptera</taxon>
        <taxon>Polyphaga</taxon>
        <taxon>Elateriformia</taxon>
        <taxon>Buprestoidea</taxon>
        <taxon>Buprestidae</taxon>
        <taxon>Agrilinae</taxon>
        <taxon>Agrilus</taxon>
    </lineage>
</organism>
<protein>
    <recommendedName>
        <fullName evidence="3">NADH dehydrogenase [ubiquinone] 1 beta subcomplex subunit 9</fullName>
    </recommendedName>
    <alternativeName>
        <fullName evidence="11">Complex I-B22</fullName>
    </alternativeName>
    <alternativeName>
        <fullName evidence="12">NADH-ubiquinone oxidoreductase B22 subunit</fullName>
    </alternativeName>
</protein>
<evidence type="ECO:0000256" key="6">
    <source>
        <dbReference type="ARBA" id="ARBA00022792"/>
    </source>
</evidence>
<evidence type="ECO:0000256" key="1">
    <source>
        <dbReference type="ARBA" id="ARBA00004443"/>
    </source>
</evidence>
<keyword evidence="6" id="KW-0999">Mitochondrion inner membrane</keyword>
<comment type="similarity">
    <text evidence="2">Belongs to the complex I LYR family.</text>
</comment>
<dbReference type="AlphaFoldDB" id="A0A1W4X4G0"/>